<dbReference type="SUPFAM" id="SSF140376">
    <property type="entry name" value="ChaB-like"/>
    <property type="match status" value="1"/>
</dbReference>
<dbReference type="InterPro" id="IPR009317">
    <property type="entry name" value="ChaB"/>
</dbReference>
<dbReference type="InterPro" id="IPR037205">
    <property type="entry name" value="ChaB_sf"/>
</dbReference>
<dbReference type="InterPro" id="IPR025889">
    <property type="entry name" value="GSP17M-like_dom"/>
</dbReference>
<evidence type="ECO:0000256" key="1">
    <source>
        <dbReference type="SAM" id="MobiDB-lite"/>
    </source>
</evidence>
<dbReference type="Pfam" id="PF11181">
    <property type="entry name" value="YflT"/>
    <property type="match status" value="1"/>
</dbReference>
<keyword evidence="2" id="KW-0472">Membrane</keyword>
<dbReference type="Proteomes" id="UP001159371">
    <property type="component" value="Unassembled WGS sequence"/>
</dbReference>
<comment type="caution">
    <text evidence="4">The sequence shown here is derived from an EMBL/GenBank/DDBJ whole genome shotgun (WGS) entry which is preliminary data.</text>
</comment>
<evidence type="ECO:0000313" key="5">
    <source>
        <dbReference type="Proteomes" id="UP001159371"/>
    </source>
</evidence>
<feature type="transmembrane region" description="Helical" evidence="2">
    <location>
        <begin position="67"/>
        <end position="90"/>
    </location>
</feature>
<feature type="transmembrane region" description="Helical" evidence="2">
    <location>
        <begin position="102"/>
        <end position="129"/>
    </location>
</feature>
<reference evidence="4 5" key="1">
    <citation type="journal article" date="2023" name="J. Phycol.">
        <title>Chrysosporum ovalisporum is synonymous with the true-branching cyanobacterium Umezakia natans (Nostocales/Aphanizomenonaceae).</title>
        <authorList>
            <person name="McGregor G.B."/>
            <person name="Sendall B.C."/>
            <person name="Niiyama Y."/>
            <person name="Tuji A."/>
            <person name="Willis A."/>
        </authorList>
    </citation>
    <scope>NUCLEOTIDE SEQUENCE [LARGE SCALE GENOMIC DNA]</scope>
    <source>
        <strain evidence="4 5">FSS-43</strain>
    </source>
</reference>
<proteinExistence type="predicted"/>
<dbReference type="Pfam" id="PF06150">
    <property type="entry name" value="ChaB"/>
    <property type="match status" value="1"/>
</dbReference>
<sequence>MPEVYRAERTITAVFKEQRQIDQVIRRLLDRGIPRDYISVMGKDFQSETRISGFITKKDVILGGLRTGAIFGSLFGSFLSLLTGVGILFVPFVGPIVAAGPIGALLLGAASGAIAGSAGAGLVSVLTAWGMPEDKATVYQTRLQAGQFILMAEVPSHRLGEFQLLLESAGGEEIHTSDQTLSRPCSGPCNSPEDLSPEVRAHLSQEAQRTFMDRYNAVLDDTNDEFTAEQAAWEAVHQQFDEDEGGVWSKAKVNV</sequence>
<accession>A0ABT6K4X9</accession>
<dbReference type="InterPro" id="IPR052948">
    <property type="entry name" value="Low_temp-induced_all0457"/>
</dbReference>
<keyword evidence="5" id="KW-1185">Reference proteome</keyword>
<evidence type="ECO:0000259" key="3">
    <source>
        <dbReference type="Pfam" id="PF11181"/>
    </source>
</evidence>
<dbReference type="GeneID" id="83684217"/>
<protein>
    <submittedName>
        <fullName evidence="4">ChaB family protein</fullName>
    </submittedName>
</protein>
<feature type="region of interest" description="Disordered" evidence="1">
    <location>
        <begin position="175"/>
        <end position="195"/>
    </location>
</feature>
<dbReference type="RefSeq" id="WP_280651261.1">
    <property type="nucleotide sequence ID" value="NZ_JANQDO010000076.1"/>
</dbReference>
<organism evidence="4 5">
    <name type="scientific">Umezakia ovalisporum FSS-43</name>
    <dbReference type="NCBI Taxonomy" id="2740520"/>
    <lineage>
        <taxon>Bacteria</taxon>
        <taxon>Bacillati</taxon>
        <taxon>Cyanobacteriota</taxon>
        <taxon>Cyanophyceae</taxon>
        <taxon>Nostocales</taxon>
        <taxon>Nodulariaceae</taxon>
        <taxon>Umezakia</taxon>
    </lineage>
</organism>
<feature type="domain" description="General stress protein 17M-like" evidence="3">
    <location>
        <begin position="13"/>
        <end position="82"/>
    </location>
</feature>
<evidence type="ECO:0000256" key="2">
    <source>
        <dbReference type="SAM" id="Phobius"/>
    </source>
</evidence>
<dbReference type="PANTHER" id="PTHR36109:SF2">
    <property type="entry name" value="MEMBRANE PROTEIN"/>
    <property type="match status" value="1"/>
</dbReference>
<keyword evidence="2" id="KW-1133">Transmembrane helix</keyword>
<dbReference type="EMBL" id="JANQDO010000076">
    <property type="protein sequence ID" value="MDH6057378.1"/>
    <property type="molecule type" value="Genomic_DNA"/>
</dbReference>
<dbReference type="Gene3D" id="1.10.1740.70">
    <property type="entry name" value="ChaB"/>
    <property type="match status" value="1"/>
</dbReference>
<keyword evidence="2" id="KW-0812">Transmembrane</keyword>
<dbReference type="PANTHER" id="PTHR36109">
    <property type="entry name" value="MEMBRANE PROTEIN-RELATED"/>
    <property type="match status" value="1"/>
</dbReference>
<gene>
    <name evidence="4" type="ORF">NWP19_11460</name>
</gene>
<evidence type="ECO:0000313" key="4">
    <source>
        <dbReference type="EMBL" id="MDH6057378.1"/>
    </source>
</evidence>
<name>A0ABT6K4X9_9CYAN</name>